<protein>
    <submittedName>
        <fullName evidence="1">Uncharacterized protein</fullName>
    </submittedName>
</protein>
<dbReference type="AlphaFoldDB" id="A0A6G4WD75"/>
<keyword evidence="2" id="KW-1185">Reference proteome</keyword>
<reference evidence="1 2" key="1">
    <citation type="submission" date="2020-02" db="EMBL/GenBank/DDBJ databases">
        <title>Genome sequence of strain CCNWXJ40-4.</title>
        <authorList>
            <person name="Gao J."/>
            <person name="Sun J."/>
        </authorList>
    </citation>
    <scope>NUCLEOTIDE SEQUENCE [LARGE SCALE GENOMIC DNA]</scope>
    <source>
        <strain evidence="1 2">CCNWXJ 40-4</strain>
    </source>
</reference>
<proteinExistence type="predicted"/>
<organism evidence="1 2">
    <name type="scientific">Allomesorhizobium camelthorni</name>
    <dbReference type="NCBI Taxonomy" id="475069"/>
    <lineage>
        <taxon>Bacteria</taxon>
        <taxon>Pseudomonadati</taxon>
        <taxon>Pseudomonadota</taxon>
        <taxon>Alphaproteobacteria</taxon>
        <taxon>Hyphomicrobiales</taxon>
        <taxon>Phyllobacteriaceae</taxon>
        <taxon>Allomesorhizobium</taxon>
    </lineage>
</organism>
<comment type="caution">
    <text evidence="1">The sequence shown here is derived from an EMBL/GenBank/DDBJ whole genome shotgun (WGS) entry which is preliminary data.</text>
</comment>
<dbReference type="Proteomes" id="UP001642900">
    <property type="component" value="Unassembled WGS sequence"/>
</dbReference>
<gene>
    <name evidence="1" type="ORF">G6N73_12995</name>
</gene>
<name>A0A6G4WD75_9HYPH</name>
<evidence type="ECO:0000313" key="2">
    <source>
        <dbReference type="Proteomes" id="UP001642900"/>
    </source>
</evidence>
<dbReference type="RefSeq" id="WP_165028159.1">
    <property type="nucleotide sequence ID" value="NZ_JAAKZF010000014.1"/>
</dbReference>
<accession>A0A6G4WD75</accession>
<evidence type="ECO:0000313" key="1">
    <source>
        <dbReference type="EMBL" id="NGO52090.1"/>
    </source>
</evidence>
<dbReference type="EMBL" id="JAAKZF010000014">
    <property type="protein sequence ID" value="NGO52090.1"/>
    <property type="molecule type" value="Genomic_DNA"/>
</dbReference>
<sequence length="60" mass="6712">MTPELGAKAAPIGLRLERPARTVNNGRLADASKLDEPRRSVEKFRFKLRIMQAEGEKTCS</sequence>